<protein>
    <submittedName>
        <fullName evidence="2">Uncharacterized protein</fullName>
    </submittedName>
</protein>
<keyword evidence="3" id="KW-1185">Reference proteome</keyword>
<accession>A0ABQ9X2M7</accession>
<dbReference type="Proteomes" id="UP001281761">
    <property type="component" value="Unassembled WGS sequence"/>
</dbReference>
<sequence length="1062" mass="120044">MRQAQLPECPERIIENVHRYPLLVWNEPTGSGDYEESLLEDKNMKTLKTLVASKREAGEEIKWQDLMEWFVCAVIGLESAVLECRGSFWFDWDDVVVDGFGTARIKLPASHSNSSPPHSPQSFSEGIALLSLLFLDLIDRFSLSDCLPTRLRDHFRDIVFSSVLHHIIQYLVDTGHLIPACDESEFDEIVSGFINNYMKFLADETDSFDASMITAIAIHVVTGLENEGVANPIFRLTDRVFDPRSPRHIAFMQLVEPALVEVSQLYDPELFEEAKHISSWKEFLQKVAGEEEVENDTSFLKLPFFRPTLLSLQAKFQKLTSSIDRSVASSTSSLLSSHSSPHTSLETHLDSSLRTLSSSSPFKQESLQLLTILHSLLTSPLPQSLPTLTPTDPFPPRFRLYQQDTIDPTEKFGPSLFDEPDNEILARSLVRCHTVCEVVGAEKCIRDIPAFISRLVSVLGTSDSLVRKAASSLFRSLIGASAVIHVFPRLWNQLRTAFRDGRNEEQLALLQISKYWIYVSMDQQSQLPFPATHFDWDGLISAELADNVTFIHSVYLISIIHIHSITAQIGMDKTRSIILSFENRQNAVSRIATLFETVQQMGRDLQSRLPLISYCVMISILSDREFPPALTPILTQHPDFDAHTLNFHMNTFFLLCHTSLNPHKPHQPPLDLLFERTLRMHPLDLVLFCVDPELGRLHPRLNTSLSGFHALCRRGIHLDLMDAEHVMSGNHLINLFSMFRTPLISDTFLLFRYYPPPLVVRFFLPVLSSKPNSSFPIGDLRMILLTLLLNTAPFGDCHSVRELYLFFAQPNSIAFDHSTGSIFTTHVESLEWMNIPTGFGSALAHSNRRMSFDPSKNEVGSHISLEESHTLAPLPSHMDEILPTQMNSRKHTLCLIGEMTREMTSVNIAMHVMQREGIKGCAFEMLSPVPVEVSAILEFVKRVPALVLKTWTCELCDRLINSTSLISIKTDVTVYSPEIVDPQNGQDDSSRNMQSDPYINAAEDHTHIVSSSKAEIFNHPDPPNLLHSHRPISRDKEPSQSPQNGSYGTAPPFLWDLKRTRR</sequence>
<organism evidence="2 3">
    <name type="scientific">Blattamonas nauphoetae</name>
    <dbReference type="NCBI Taxonomy" id="2049346"/>
    <lineage>
        <taxon>Eukaryota</taxon>
        <taxon>Metamonada</taxon>
        <taxon>Preaxostyla</taxon>
        <taxon>Oxymonadida</taxon>
        <taxon>Blattamonas</taxon>
    </lineage>
</organism>
<gene>
    <name evidence="2" type="ORF">BLNAU_19104</name>
</gene>
<comment type="caution">
    <text evidence="2">The sequence shown here is derived from an EMBL/GenBank/DDBJ whole genome shotgun (WGS) entry which is preliminary data.</text>
</comment>
<reference evidence="2 3" key="1">
    <citation type="journal article" date="2022" name="bioRxiv">
        <title>Genomics of Preaxostyla Flagellates Illuminates Evolutionary Transitions and the Path Towards Mitochondrial Loss.</title>
        <authorList>
            <person name="Novak L.V.F."/>
            <person name="Treitli S.C."/>
            <person name="Pyrih J."/>
            <person name="Halakuc P."/>
            <person name="Pipaliya S.V."/>
            <person name="Vacek V."/>
            <person name="Brzon O."/>
            <person name="Soukal P."/>
            <person name="Eme L."/>
            <person name="Dacks J.B."/>
            <person name="Karnkowska A."/>
            <person name="Elias M."/>
            <person name="Hampl V."/>
        </authorList>
    </citation>
    <scope>NUCLEOTIDE SEQUENCE [LARGE SCALE GENOMIC DNA]</scope>
    <source>
        <strain evidence="2">NAU3</strain>
        <tissue evidence="2">Gut</tissue>
    </source>
</reference>
<evidence type="ECO:0000256" key="1">
    <source>
        <dbReference type="SAM" id="MobiDB-lite"/>
    </source>
</evidence>
<name>A0ABQ9X2M7_9EUKA</name>
<dbReference type="EMBL" id="JARBJD010000242">
    <property type="protein sequence ID" value="KAK2945960.1"/>
    <property type="molecule type" value="Genomic_DNA"/>
</dbReference>
<evidence type="ECO:0000313" key="3">
    <source>
        <dbReference type="Proteomes" id="UP001281761"/>
    </source>
</evidence>
<proteinExistence type="predicted"/>
<evidence type="ECO:0000313" key="2">
    <source>
        <dbReference type="EMBL" id="KAK2945960.1"/>
    </source>
</evidence>
<feature type="region of interest" description="Disordered" evidence="1">
    <location>
        <begin position="1017"/>
        <end position="1062"/>
    </location>
</feature>